<dbReference type="EMBL" id="JABEBT010000199">
    <property type="protein sequence ID" value="KAF7624790.1"/>
    <property type="molecule type" value="Genomic_DNA"/>
</dbReference>
<feature type="coiled-coil region" evidence="1">
    <location>
        <begin position="631"/>
        <end position="658"/>
    </location>
</feature>
<feature type="compositionally biased region" description="Polar residues" evidence="2">
    <location>
        <begin position="468"/>
        <end position="496"/>
    </location>
</feature>
<keyword evidence="1" id="KW-0175">Coiled coil</keyword>
<feature type="compositionally biased region" description="Basic residues" evidence="2">
    <location>
        <begin position="365"/>
        <end position="376"/>
    </location>
</feature>
<feature type="compositionally biased region" description="Polar residues" evidence="2">
    <location>
        <begin position="377"/>
        <end position="395"/>
    </location>
</feature>
<feature type="region of interest" description="Disordered" evidence="2">
    <location>
        <begin position="355"/>
        <end position="395"/>
    </location>
</feature>
<name>A0A8S9ZCV2_9BILA</name>
<comment type="caution">
    <text evidence="4">The sequence shown here is derived from an EMBL/GenBank/DDBJ whole genome shotgun (WGS) entry which is preliminary data.</text>
</comment>
<keyword evidence="5" id="KW-1185">Reference proteome</keyword>
<feature type="compositionally biased region" description="Polar residues" evidence="2">
    <location>
        <begin position="512"/>
        <end position="543"/>
    </location>
</feature>
<dbReference type="InterPro" id="IPR015671">
    <property type="entry name" value="GSCR1_dom"/>
</dbReference>
<dbReference type="AlphaFoldDB" id="A0A8S9ZCV2"/>
<evidence type="ECO:0000313" key="4">
    <source>
        <dbReference type="EMBL" id="KAF7624790.1"/>
    </source>
</evidence>
<evidence type="ECO:0000313" key="5">
    <source>
        <dbReference type="Proteomes" id="UP000605970"/>
    </source>
</evidence>
<feature type="domain" description="GLTSCR protein conserved" evidence="3">
    <location>
        <begin position="660"/>
        <end position="740"/>
    </location>
</feature>
<dbReference type="OrthoDB" id="2556847at2759"/>
<gene>
    <name evidence="4" type="ORF">Mgra_00009943</name>
</gene>
<dbReference type="Pfam" id="PF15249">
    <property type="entry name" value="GLTSCR1"/>
    <property type="match status" value="1"/>
</dbReference>
<proteinExistence type="predicted"/>
<dbReference type="Proteomes" id="UP000605970">
    <property type="component" value="Unassembled WGS sequence"/>
</dbReference>
<accession>A0A8S9ZCV2</accession>
<evidence type="ECO:0000259" key="3">
    <source>
        <dbReference type="Pfam" id="PF15249"/>
    </source>
</evidence>
<evidence type="ECO:0000256" key="2">
    <source>
        <dbReference type="SAM" id="MobiDB-lite"/>
    </source>
</evidence>
<feature type="region of interest" description="Disordered" evidence="2">
    <location>
        <begin position="468"/>
        <end position="543"/>
    </location>
</feature>
<reference evidence="4" key="1">
    <citation type="journal article" date="2020" name="Ecol. Evol.">
        <title>Genome structure and content of the rice root-knot nematode (Meloidogyne graminicola).</title>
        <authorList>
            <person name="Phan N.T."/>
            <person name="Danchin E.G.J."/>
            <person name="Klopp C."/>
            <person name="Perfus-Barbeoch L."/>
            <person name="Kozlowski D.K."/>
            <person name="Koutsovoulos G.D."/>
            <person name="Lopez-Roques C."/>
            <person name="Bouchez O."/>
            <person name="Zahm M."/>
            <person name="Besnard G."/>
            <person name="Bellafiore S."/>
        </authorList>
    </citation>
    <scope>NUCLEOTIDE SEQUENCE</scope>
    <source>
        <strain evidence="4">VN-18</strain>
    </source>
</reference>
<organism evidence="4 5">
    <name type="scientific">Meloidogyne graminicola</name>
    <dbReference type="NCBI Taxonomy" id="189291"/>
    <lineage>
        <taxon>Eukaryota</taxon>
        <taxon>Metazoa</taxon>
        <taxon>Ecdysozoa</taxon>
        <taxon>Nematoda</taxon>
        <taxon>Chromadorea</taxon>
        <taxon>Rhabditida</taxon>
        <taxon>Tylenchina</taxon>
        <taxon>Tylenchomorpha</taxon>
        <taxon>Tylenchoidea</taxon>
        <taxon>Meloidogynidae</taxon>
        <taxon>Meloidogyninae</taxon>
        <taxon>Meloidogyne</taxon>
    </lineage>
</organism>
<sequence>MLLSYTSSNIDNNRAMMDDFADQDWFAESDELTNVGIHKHSTTVDDQHQLHNVSQQSLQQHGHTNFDYLDLNVPVDENIFYSSNGEQSVKASSSQLHPQNFQHYLDVGVQNVNCGLPIQSNTSIAGHTTNENSHAFQVDQLPSQSKFRSDDAMARTSTPQTSISQVRQELNGIKCAYVDCMPSTSLAVLKPYTQEQPQMCRSQVQQLNLSQHQFYYDQRVLPSEHIQHHQQFNGQATFYGDPSAQELPQQNSTPLVRLDSPPIHLSVSSASSNAIHQQSQHLQQHYYLNQQPLQHNQPFNSQISVIDHQSSSFQLPLNYRPPSDQTINHHLQQSQGIVTTSNTFFPSNQLNQQQVNSVDGSAKSFTRKSAKTRRRPSVSSQSLNISNNGLEAKQQTSGLDQVAKSLFNNQKTTTLEFGDPQLAMEFASLIGRCQQLKEQEKSGIDVTSELKMVEERIAGCIMQNNTISSAKNTQNSPSLSNQIDKYSTSTESQITSKSDKNRLPRKRPNVPKKTSNSTIIQESKMVTNPHQNQQSKLQNDDQLQTTKSGTKIIDFTKAPVQFIEFNPTNSLPSTSYSSTTTTCLIDNRRLINSGKDDNSKEKHVSVLVPKSCSSSDNMVIYERRSMLVPAQDDQKLLAKQLEKQKEKRKENLTSYFEKMHEQLLNPNVNSPFESKIDCIERLLPYGLFSEPEFSKEFISQYDEELKSHKKLMKVRKQSIEHRLRSALIREALDDTHEQYNLLLYLDLEFGRRHHKSEISHLNSFKNEEISNKSPLSLAMDWEYNEWDDSNYQHILSTIEQKEEEIETELDITSNSANKIANCDLTIKEPRYASVSIRLMRKLPSIRNFKKFIIHTK</sequence>
<evidence type="ECO:0000256" key="1">
    <source>
        <dbReference type="SAM" id="Coils"/>
    </source>
</evidence>
<protein>
    <submittedName>
        <fullName evidence="4">GLTSCR1 domain-containing protein</fullName>
    </submittedName>
</protein>